<evidence type="ECO:0008006" key="3">
    <source>
        <dbReference type="Google" id="ProtNLM"/>
    </source>
</evidence>
<dbReference type="PANTHER" id="PTHR32305">
    <property type="match status" value="1"/>
</dbReference>
<dbReference type="Proteomes" id="UP000028719">
    <property type="component" value="Unassembled WGS sequence"/>
</dbReference>
<accession>A0ABR4UKC1</accession>
<dbReference type="InterPro" id="IPR050708">
    <property type="entry name" value="T6SS_VgrG/RHS"/>
</dbReference>
<proteinExistence type="predicted"/>
<keyword evidence="2" id="KW-1185">Reference proteome</keyword>
<evidence type="ECO:0000313" key="2">
    <source>
        <dbReference type="Proteomes" id="UP000028719"/>
    </source>
</evidence>
<dbReference type="NCBIfam" id="TIGR03696">
    <property type="entry name" value="Rhs_assc_core"/>
    <property type="match status" value="1"/>
</dbReference>
<protein>
    <recommendedName>
        <fullName evidence="3">RHS repeat-associated core domain-containing protein</fullName>
    </recommendedName>
</protein>
<organism evidence="1 2">
    <name type="scientific">Chryseobacterium vrystaatense</name>
    <dbReference type="NCBI Taxonomy" id="307480"/>
    <lineage>
        <taxon>Bacteria</taxon>
        <taxon>Pseudomonadati</taxon>
        <taxon>Bacteroidota</taxon>
        <taxon>Flavobacteriia</taxon>
        <taxon>Flavobacteriales</taxon>
        <taxon>Weeksellaceae</taxon>
        <taxon>Chryseobacterium group</taxon>
        <taxon>Chryseobacterium</taxon>
    </lineage>
</organism>
<dbReference type="InterPro" id="IPR022385">
    <property type="entry name" value="Rhs_assc_core"/>
</dbReference>
<comment type="caution">
    <text evidence="1">The sequence shown here is derived from an EMBL/GenBank/DDBJ whole genome shotgun (WGS) entry which is preliminary data.</text>
</comment>
<dbReference type="PANTHER" id="PTHR32305:SF15">
    <property type="entry name" value="PROTEIN RHSA-RELATED"/>
    <property type="match status" value="1"/>
</dbReference>
<dbReference type="Gene3D" id="2.180.10.10">
    <property type="entry name" value="RHS repeat-associated core"/>
    <property type="match status" value="1"/>
</dbReference>
<name>A0ABR4UKC1_9FLAO</name>
<sequence>MNSSGFGSWQSYKYNGKELQETGMYDYGARFYMPDLGRWGVIDPLAEQMRRHSPYNYAFNNPIGFTDPDGMAPQIQLTSASDNSGMYTPGWTNPNWLGRGVYDSTSYDGIMGPTLGGGGSGSYNNNDVTVYTGSAAAAAFRDLMNPQVNFSQFNFSQFGVNGPGPTYTVQHYALIQGLSTFANKLFGTPFTLSKLTEAEKQNIFKQSAQKTTAILMYEYASGTGPEKRNFFPGDALTEDIKWSNSSARAATMFANEYNAGKIKEGQTIQYYIGTSPDKIGISGSIDAHFKGLGDQSIWRGGMVYNMQKRGDRLYVNVFDKYTVSSGISRNNADSFNRGKTITPLGTTTINIHFNYQWINKK</sequence>
<dbReference type="EMBL" id="JPRI01000005">
    <property type="protein sequence ID" value="KFF25290.1"/>
    <property type="molecule type" value="Genomic_DNA"/>
</dbReference>
<reference evidence="1 2" key="1">
    <citation type="submission" date="2014-07" db="EMBL/GenBank/DDBJ databases">
        <title>Genome of Chryseobacterium vrystaatense LMG 22846.</title>
        <authorList>
            <person name="Pipes S.E."/>
            <person name="Stropko S.J."/>
            <person name="Newman J.D."/>
        </authorList>
    </citation>
    <scope>NUCLEOTIDE SEQUENCE [LARGE SCALE GENOMIC DNA]</scope>
    <source>
        <strain evidence="1 2">LMG 22846</strain>
    </source>
</reference>
<gene>
    <name evidence="1" type="ORF">IW16_14835</name>
</gene>
<evidence type="ECO:0000313" key="1">
    <source>
        <dbReference type="EMBL" id="KFF25290.1"/>
    </source>
</evidence>